<keyword evidence="2" id="KW-1133">Transmembrane helix</keyword>
<evidence type="ECO:0000313" key="4">
    <source>
        <dbReference type="Proteomes" id="UP000472277"/>
    </source>
</evidence>
<evidence type="ECO:0000256" key="1">
    <source>
        <dbReference type="SAM" id="Coils"/>
    </source>
</evidence>
<dbReference type="InterPro" id="IPR009538">
    <property type="entry name" value="PV-1"/>
</dbReference>
<reference evidence="3" key="2">
    <citation type="submission" date="2025-09" db="UniProtKB">
        <authorList>
            <consortium name="Ensembl"/>
        </authorList>
    </citation>
    <scope>IDENTIFICATION</scope>
</reference>
<name>A0A674DBV5_SALTR</name>
<dbReference type="PANTHER" id="PTHR21687">
    <property type="entry name" value="PLASMALEMMA VESICLE-ASSOCIATED PROTEIN"/>
    <property type="match status" value="1"/>
</dbReference>
<keyword evidence="1" id="KW-0175">Coiled coil</keyword>
<keyword evidence="2" id="KW-0812">Transmembrane</keyword>
<protein>
    <submittedName>
        <fullName evidence="3">Plasmalemma vesicle associated protein a</fullName>
    </submittedName>
</protein>
<keyword evidence="4" id="KW-1185">Reference proteome</keyword>
<dbReference type="OMA" id="KARNDWD"/>
<dbReference type="GeneTree" id="ENSGT00390000006166"/>
<dbReference type="InParanoid" id="A0A674DBV5"/>
<feature type="coiled-coil region" evidence="1">
    <location>
        <begin position="60"/>
        <end position="87"/>
    </location>
</feature>
<evidence type="ECO:0000256" key="2">
    <source>
        <dbReference type="SAM" id="Phobius"/>
    </source>
</evidence>
<dbReference type="GO" id="GO:0002693">
    <property type="term" value="P:positive regulation of cellular extravasation"/>
    <property type="evidence" value="ECO:0007669"/>
    <property type="project" value="TreeGrafter"/>
</dbReference>
<dbReference type="Ensembl" id="ENSSTUT00000099330.1">
    <property type="protein sequence ID" value="ENSSTUP00000093076.1"/>
    <property type="gene ID" value="ENSSTUG00000041175.1"/>
</dbReference>
<dbReference type="GO" id="GO:0043114">
    <property type="term" value="P:regulation of vascular permeability"/>
    <property type="evidence" value="ECO:0007669"/>
    <property type="project" value="TreeGrafter"/>
</dbReference>
<proteinExistence type="predicted"/>
<dbReference type="Proteomes" id="UP000472277">
    <property type="component" value="Chromosome 21"/>
</dbReference>
<dbReference type="AlphaFoldDB" id="A0A674DBV5"/>
<sequence>MYNSSYSQAKFGLEARRKIQKPSGKSCGYYMRVVFFFSSLIQSLIIISLVLFLVYGRSLDAAAESRIQDLEKSINRLSIDNLNHRQQKKNLTLLLNATQTDKMRNNKEIINLRQIANKSVIFITHLRDQANQCDNDKKSCQIQLSMNRCNNNNIQGNQVQHLEQLLKLVNANFSQTVQFMKIEIENTAKDRNTLTLDAISLRRDKTTLLKQLESYRKKCKEDFIQSLGGISNVSKAFLLKIDTLLPKVSPFLLTCEKQRDSLEQIRNNCSSLSREVETKFQRYLDNVGSQVSEIQGRSARLQAEKDQLAEDHHWCSQNRSAMALEHQEKLQKAQEKYDLEMEKLLTGSKKLQWDKDLGEAAMKVKEGEIKILNDKIRSLNASLANCGSRVKEDLFCGLVLGFHPGQR</sequence>
<feature type="transmembrane region" description="Helical" evidence="2">
    <location>
        <begin position="29"/>
        <end position="55"/>
    </location>
</feature>
<organism evidence="3 4">
    <name type="scientific">Salmo trutta</name>
    <name type="common">Brown trout</name>
    <dbReference type="NCBI Taxonomy" id="8032"/>
    <lineage>
        <taxon>Eukaryota</taxon>
        <taxon>Metazoa</taxon>
        <taxon>Chordata</taxon>
        <taxon>Craniata</taxon>
        <taxon>Vertebrata</taxon>
        <taxon>Euteleostomi</taxon>
        <taxon>Actinopterygii</taxon>
        <taxon>Neopterygii</taxon>
        <taxon>Teleostei</taxon>
        <taxon>Protacanthopterygii</taxon>
        <taxon>Salmoniformes</taxon>
        <taxon>Salmonidae</taxon>
        <taxon>Salmoninae</taxon>
        <taxon>Salmo</taxon>
    </lineage>
</organism>
<feature type="coiled-coil region" evidence="1">
    <location>
        <begin position="255"/>
        <end position="382"/>
    </location>
</feature>
<dbReference type="PANTHER" id="PTHR21687:SF5">
    <property type="entry name" value="PLASMALEMMA VESICLE-ASSOCIATED PROTEIN"/>
    <property type="match status" value="1"/>
</dbReference>
<evidence type="ECO:0000313" key="3">
    <source>
        <dbReference type="Ensembl" id="ENSSTUP00000093076.1"/>
    </source>
</evidence>
<keyword evidence="2" id="KW-0472">Membrane</keyword>
<accession>A0A674DBV5</accession>
<reference evidence="3" key="1">
    <citation type="submission" date="2025-08" db="UniProtKB">
        <authorList>
            <consortium name="Ensembl"/>
        </authorList>
    </citation>
    <scope>IDENTIFICATION</scope>
</reference>
<dbReference type="Pfam" id="PF06637">
    <property type="entry name" value="PV-1"/>
    <property type="match status" value="1"/>
</dbReference>